<dbReference type="GO" id="GO:0015079">
    <property type="term" value="F:potassium ion transmembrane transporter activity"/>
    <property type="evidence" value="ECO:0007669"/>
    <property type="project" value="InterPro"/>
</dbReference>
<dbReference type="SUPFAM" id="SSF51735">
    <property type="entry name" value="NAD(P)-binding Rossmann-fold domains"/>
    <property type="match status" value="2"/>
</dbReference>
<keyword evidence="5" id="KW-0630">Potassium</keyword>
<dbReference type="Gene3D" id="3.40.50.720">
    <property type="entry name" value="NAD(P)-binding Rossmann-like Domain"/>
    <property type="match status" value="2"/>
</dbReference>
<keyword evidence="6" id="KW-0520">NAD</keyword>
<dbReference type="PANTHER" id="PTHR43833">
    <property type="entry name" value="POTASSIUM CHANNEL PROTEIN 2-RELATED-RELATED"/>
    <property type="match status" value="1"/>
</dbReference>
<keyword evidence="4" id="KW-0677">Repeat</keyword>
<sequence length="458" mass="50178">MKIIIIGAGQVGGTLAENLVGERNDISLIDTNSQTLLELQDKLDLQVITGQGCHPDVLARAGADDADMIIAVTNDDATNMIACQIAYTLFSTPKKVARIRSSEIVERKRELFNKDHIPVDHVIAPEQLVTRDIIHLIEYPGALQVLEFANGKVSLVAVKAYYGGLLVGHALSTLKEHIPNVDTRVAAIYRNGRPIRPLGTTVIEADDEVFFIAASIHIRAVMNELQKLEPAYKRIMIAGGGNIGAGIAKKLEQNHQVKLIERSPERAKQLTQELDKTLIFTGDSSDQELLLEEHIDQFDVFIAVTNDDEANIMSSLLAKKLGVRKTMVLIQREAYVNLVHGSSIDIAISPQHSTISALLTHVRKGTINNVYSLRGGAAEAIEIVAKGDETSSKVVGREIRDIKLPPGTTIGAIVRGDEVIIAHSDSVIMEDDHVILFLVNKKYISDVEKLFQVGVIYF</sequence>
<keyword evidence="2" id="KW-0813">Transport</keyword>
<organism evidence="10 11">
    <name type="scientific">Thalassotalea euphylliae</name>
    <dbReference type="NCBI Taxonomy" id="1655234"/>
    <lineage>
        <taxon>Bacteria</taxon>
        <taxon>Pseudomonadati</taxon>
        <taxon>Pseudomonadota</taxon>
        <taxon>Gammaproteobacteria</taxon>
        <taxon>Alteromonadales</taxon>
        <taxon>Colwelliaceae</taxon>
        <taxon>Thalassotalea</taxon>
    </lineage>
</organism>
<dbReference type="InterPro" id="IPR036721">
    <property type="entry name" value="RCK_C_sf"/>
</dbReference>
<dbReference type="AlphaFoldDB" id="A0A3E0TLM4"/>
<proteinExistence type="predicted"/>
<evidence type="ECO:0000256" key="2">
    <source>
        <dbReference type="ARBA" id="ARBA00022448"/>
    </source>
</evidence>
<dbReference type="EMBL" id="QUOU01000001">
    <property type="protein sequence ID" value="REL25102.1"/>
    <property type="molecule type" value="Genomic_DNA"/>
</dbReference>
<dbReference type="InterPro" id="IPR003148">
    <property type="entry name" value="RCK_N"/>
</dbReference>
<dbReference type="GO" id="GO:0005886">
    <property type="term" value="C:plasma membrane"/>
    <property type="evidence" value="ECO:0007669"/>
    <property type="project" value="InterPro"/>
</dbReference>
<dbReference type="PANTHER" id="PTHR43833:SF5">
    <property type="entry name" value="TRK SYSTEM POTASSIUM UPTAKE PROTEIN TRKA"/>
    <property type="match status" value="1"/>
</dbReference>
<accession>A0A3E0TLM4</accession>
<evidence type="ECO:0000256" key="7">
    <source>
        <dbReference type="ARBA" id="ARBA00023065"/>
    </source>
</evidence>
<dbReference type="Pfam" id="PF02080">
    <property type="entry name" value="TrkA_C"/>
    <property type="match status" value="2"/>
</dbReference>
<dbReference type="PRINTS" id="PR00335">
    <property type="entry name" value="KUPTAKETRKA"/>
</dbReference>
<dbReference type="FunFam" id="3.30.70.1450:FF:000001">
    <property type="entry name" value="Trk system potassium transporter TrkA"/>
    <property type="match status" value="1"/>
</dbReference>
<dbReference type="OrthoDB" id="9775180at2"/>
<dbReference type="FunFam" id="3.40.50.720:FF:000027">
    <property type="entry name" value="Trk system potassium transporter TrkA"/>
    <property type="match status" value="1"/>
</dbReference>
<dbReference type="InterPro" id="IPR006036">
    <property type="entry name" value="K_uptake_TrkA"/>
</dbReference>
<dbReference type="FunFam" id="3.40.50.720:FF:000042">
    <property type="entry name" value="Trk system potassium transporter TrkA"/>
    <property type="match status" value="1"/>
</dbReference>
<evidence type="ECO:0000259" key="9">
    <source>
        <dbReference type="PROSITE" id="PS51202"/>
    </source>
</evidence>
<dbReference type="Gene3D" id="3.30.70.1450">
    <property type="entry name" value="Regulator of K+ conductance, C-terminal domain"/>
    <property type="match status" value="2"/>
</dbReference>
<evidence type="ECO:0000313" key="11">
    <source>
        <dbReference type="Proteomes" id="UP000256478"/>
    </source>
</evidence>
<dbReference type="NCBIfam" id="NF007030">
    <property type="entry name" value="PRK09496.1-1"/>
    <property type="match status" value="1"/>
</dbReference>
<name>A0A3E0TLM4_9GAMM</name>
<evidence type="ECO:0000259" key="8">
    <source>
        <dbReference type="PROSITE" id="PS51201"/>
    </source>
</evidence>
<feature type="domain" description="RCK N-terminal" evidence="8">
    <location>
        <begin position="232"/>
        <end position="348"/>
    </location>
</feature>
<evidence type="ECO:0000256" key="5">
    <source>
        <dbReference type="ARBA" id="ARBA00022958"/>
    </source>
</evidence>
<feature type="domain" description="RCK N-terminal" evidence="8">
    <location>
        <begin position="1"/>
        <end position="123"/>
    </location>
</feature>
<comment type="caution">
    <text evidence="10">The sequence shown here is derived from an EMBL/GenBank/DDBJ whole genome shotgun (WGS) entry which is preliminary data.</text>
</comment>
<evidence type="ECO:0000256" key="1">
    <source>
        <dbReference type="ARBA" id="ARBA00017378"/>
    </source>
</evidence>
<gene>
    <name evidence="10" type="primary">trkA</name>
    <name evidence="10" type="ORF">DXX93_00070</name>
</gene>
<evidence type="ECO:0000313" key="10">
    <source>
        <dbReference type="EMBL" id="REL25102.1"/>
    </source>
</evidence>
<dbReference type="PROSITE" id="PS51201">
    <property type="entry name" value="RCK_N"/>
    <property type="match status" value="2"/>
</dbReference>
<evidence type="ECO:0000256" key="6">
    <source>
        <dbReference type="ARBA" id="ARBA00023027"/>
    </source>
</evidence>
<dbReference type="NCBIfam" id="NF007039">
    <property type="entry name" value="PRK09496.3-2"/>
    <property type="match status" value="1"/>
</dbReference>
<evidence type="ECO:0000256" key="4">
    <source>
        <dbReference type="ARBA" id="ARBA00022737"/>
    </source>
</evidence>
<feature type="domain" description="RCK C-terminal" evidence="9">
    <location>
        <begin position="368"/>
        <end position="453"/>
    </location>
</feature>
<feature type="domain" description="RCK C-terminal" evidence="9">
    <location>
        <begin position="143"/>
        <end position="227"/>
    </location>
</feature>
<dbReference type="Pfam" id="PF02254">
    <property type="entry name" value="TrkA_N"/>
    <property type="match status" value="2"/>
</dbReference>
<keyword evidence="3" id="KW-0633">Potassium transport</keyword>
<dbReference type="NCBIfam" id="NF007032">
    <property type="entry name" value="PRK09496.1-4"/>
    <property type="match status" value="1"/>
</dbReference>
<reference evidence="10 11" key="1">
    <citation type="submission" date="2018-08" db="EMBL/GenBank/DDBJ databases">
        <title>Thalassotalea euphylliae genome.</title>
        <authorList>
            <person name="Summers S."/>
            <person name="Rice S.A."/>
            <person name="Freckelton M.L."/>
            <person name="Nedved B.T."/>
            <person name="Hadfield M.G."/>
        </authorList>
    </citation>
    <scope>NUCLEOTIDE SEQUENCE [LARGE SCALE GENOMIC DNA]</scope>
    <source>
        <strain evidence="10 11">H1</strain>
    </source>
</reference>
<dbReference type="InterPro" id="IPR036291">
    <property type="entry name" value="NAD(P)-bd_dom_sf"/>
</dbReference>
<keyword evidence="7" id="KW-0406">Ion transport</keyword>
<dbReference type="InterPro" id="IPR006037">
    <property type="entry name" value="RCK_C"/>
</dbReference>
<evidence type="ECO:0000256" key="3">
    <source>
        <dbReference type="ARBA" id="ARBA00022538"/>
    </source>
</evidence>
<dbReference type="PROSITE" id="PS51202">
    <property type="entry name" value="RCK_C"/>
    <property type="match status" value="2"/>
</dbReference>
<dbReference type="Proteomes" id="UP000256478">
    <property type="component" value="Unassembled WGS sequence"/>
</dbReference>
<dbReference type="NCBIfam" id="NF007031">
    <property type="entry name" value="PRK09496.1-2"/>
    <property type="match status" value="1"/>
</dbReference>
<protein>
    <recommendedName>
        <fullName evidence="1">Trk system potassium uptake protein TrkA</fullName>
    </recommendedName>
</protein>
<dbReference type="SUPFAM" id="SSF116726">
    <property type="entry name" value="TrkA C-terminal domain-like"/>
    <property type="match status" value="2"/>
</dbReference>
<dbReference type="RefSeq" id="WP_116006267.1">
    <property type="nucleotide sequence ID" value="NZ_QUOU01000001.1"/>
</dbReference>
<dbReference type="InterPro" id="IPR050721">
    <property type="entry name" value="Trk_Ktr_HKT_K-transport"/>
</dbReference>